<accession>A0A7X0VYZ4</accession>
<name>A0A7X0VYZ4_9BACL</name>
<sequence length="74" mass="8201">MSFMLAEMDQRTFDSLPDAELWLVCSEPAVRRIRAGTSGERARMLSGLGAGERALFGFRLLTLPFVRKPTSKPG</sequence>
<evidence type="ECO:0000313" key="1">
    <source>
        <dbReference type="EMBL" id="MBB6735205.1"/>
    </source>
</evidence>
<evidence type="ECO:0000313" key="2">
    <source>
        <dbReference type="Proteomes" id="UP000564644"/>
    </source>
</evidence>
<proteinExistence type="predicted"/>
<dbReference type="EMBL" id="JACJVO010000045">
    <property type="protein sequence ID" value="MBB6735205.1"/>
    <property type="molecule type" value="Genomic_DNA"/>
</dbReference>
<protein>
    <submittedName>
        <fullName evidence="1">Uncharacterized protein</fullName>
    </submittedName>
</protein>
<comment type="caution">
    <text evidence="1">The sequence shown here is derived from an EMBL/GenBank/DDBJ whole genome shotgun (WGS) entry which is preliminary data.</text>
</comment>
<reference evidence="1 2" key="1">
    <citation type="submission" date="2020-08" db="EMBL/GenBank/DDBJ databases">
        <title>Cohnella phylogeny.</title>
        <authorList>
            <person name="Dunlap C."/>
        </authorList>
    </citation>
    <scope>NUCLEOTIDE SEQUENCE [LARGE SCALE GENOMIC DNA]</scope>
    <source>
        <strain evidence="1 2">CBP 2801</strain>
    </source>
</reference>
<gene>
    <name evidence="1" type="ORF">H7C18_30265</name>
</gene>
<dbReference type="Proteomes" id="UP000564644">
    <property type="component" value="Unassembled WGS sequence"/>
</dbReference>
<dbReference type="AlphaFoldDB" id="A0A7X0VYZ4"/>
<keyword evidence="2" id="KW-1185">Reference proteome</keyword>
<organism evidence="1 2">
    <name type="scientific">Cohnella zeiphila</name>
    <dbReference type="NCBI Taxonomy" id="2761120"/>
    <lineage>
        <taxon>Bacteria</taxon>
        <taxon>Bacillati</taxon>
        <taxon>Bacillota</taxon>
        <taxon>Bacilli</taxon>
        <taxon>Bacillales</taxon>
        <taxon>Paenibacillaceae</taxon>
        <taxon>Cohnella</taxon>
    </lineage>
</organism>